<dbReference type="EMBL" id="JTDK01000006">
    <property type="protein sequence ID" value="KHK98345.1"/>
    <property type="molecule type" value="Genomic_DNA"/>
</dbReference>
<organism evidence="2 3">
    <name type="scientific">Microbacterium mangrovi</name>
    <dbReference type="NCBI Taxonomy" id="1348253"/>
    <lineage>
        <taxon>Bacteria</taxon>
        <taxon>Bacillati</taxon>
        <taxon>Actinomycetota</taxon>
        <taxon>Actinomycetes</taxon>
        <taxon>Micrococcales</taxon>
        <taxon>Microbacteriaceae</taxon>
        <taxon>Microbacterium</taxon>
    </lineage>
</organism>
<evidence type="ECO:0000313" key="2">
    <source>
        <dbReference type="EMBL" id="KHK98345.1"/>
    </source>
</evidence>
<evidence type="ECO:0000313" key="3">
    <source>
        <dbReference type="Proteomes" id="UP000031030"/>
    </source>
</evidence>
<keyword evidence="3" id="KW-1185">Reference proteome</keyword>
<dbReference type="InterPro" id="IPR022062">
    <property type="entry name" value="DUF3618"/>
</dbReference>
<name>A0A0B2A5I6_9MICO</name>
<evidence type="ECO:0000256" key="1">
    <source>
        <dbReference type="SAM" id="MobiDB-lite"/>
    </source>
</evidence>
<dbReference type="Gene3D" id="1.20.120.20">
    <property type="entry name" value="Apolipoprotein"/>
    <property type="match status" value="1"/>
</dbReference>
<feature type="compositionally biased region" description="Basic and acidic residues" evidence="1">
    <location>
        <begin position="176"/>
        <end position="191"/>
    </location>
</feature>
<reference evidence="2 3" key="1">
    <citation type="submission" date="2014-11" db="EMBL/GenBank/DDBJ databases">
        <title>Genome sequence of Microbacterium mangrovi MUSC 115(T).</title>
        <authorList>
            <person name="Lee L.-H."/>
        </authorList>
    </citation>
    <scope>NUCLEOTIDE SEQUENCE [LARGE SCALE GENOMIC DNA]</scope>
    <source>
        <strain evidence="2 3">MUSC 115</strain>
    </source>
</reference>
<sequence length="191" mass="19302">MTDSPDALRAEIERTRGALGADVDALSDKVNPAKIADRQTRRVRAAFGSLRDHVMGAADDAGTGLGNAASDAAGSVSDAAHHARAKVEGNPLAVGLIAFGAGLLAASLIPASNAERRAAAAAKEQAQPLLDEAADVAKDIADDLRGPVQDAVGAVTDRAKAAAHTVAGEAAAAGQDVKDRAEQARDNVRES</sequence>
<comment type="caution">
    <text evidence="2">The sequence shown here is derived from an EMBL/GenBank/DDBJ whole genome shotgun (WGS) entry which is preliminary data.</text>
</comment>
<dbReference type="AlphaFoldDB" id="A0A0B2A5I6"/>
<proteinExistence type="predicted"/>
<dbReference type="Proteomes" id="UP000031030">
    <property type="component" value="Unassembled WGS sequence"/>
</dbReference>
<dbReference type="OrthoDB" id="3218417at2"/>
<dbReference type="Pfam" id="PF12277">
    <property type="entry name" value="DUF3618"/>
    <property type="match status" value="1"/>
</dbReference>
<protein>
    <recommendedName>
        <fullName evidence="4">DUF3618 domain-containing protein</fullName>
    </recommendedName>
</protein>
<evidence type="ECO:0008006" key="4">
    <source>
        <dbReference type="Google" id="ProtNLM"/>
    </source>
</evidence>
<gene>
    <name evidence="2" type="ORF">LK09_04835</name>
</gene>
<accession>A0A0B2A5I6</accession>
<dbReference type="RefSeq" id="WP_039396690.1">
    <property type="nucleotide sequence ID" value="NZ_JTDK01000006.1"/>
</dbReference>
<dbReference type="STRING" id="1348253.LK09_04835"/>
<feature type="region of interest" description="Disordered" evidence="1">
    <location>
        <begin position="167"/>
        <end position="191"/>
    </location>
</feature>